<feature type="signal peptide" evidence="1">
    <location>
        <begin position="1"/>
        <end position="19"/>
    </location>
</feature>
<organism evidence="3 4">
    <name type="scientific">Qipengyuania benthica</name>
    <dbReference type="NCBI Taxonomy" id="3067651"/>
    <lineage>
        <taxon>Bacteria</taxon>
        <taxon>Pseudomonadati</taxon>
        <taxon>Pseudomonadota</taxon>
        <taxon>Alphaproteobacteria</taxon>
        <taxon>Sphingomonadales</taxon>
        <taxon>Erythrobacteraceae</taxon>
        <taxon>Qipengyuania</taxon>
    </lineage>
</organism>
<feature type="chain" id="PRO_5046313652" description="DUF6692 domain-containing protein" evidence="1">
    <location>
        <begin position="20"/>
        <end position="170"/>
    </location>
</feature>
<evidence type="ECO:0000313" key="4">
    <source>
        <dbReference type="Proteomes" id="UP001235664"/>
    </source>
</evidence>
<evidence type="ECO:0000256" key="1">
    <source>
        <dbReference type="SAM" id="SignalP"/>
    </source>
</evidence>
<dbReference type="RefSeq" id="WP_305930387.1">
    <property type="nucleotide sequence ID" value="NZ_JAVAIL010000003.1"/>
</dbReference>
<dbReference type="EMBL" id="JAVAIL010000003">
    <property type="protein sequence ID" value="MDP4540254.1"/>
    <property type="molecule type" value="Genomic_DNA"/>
</dbReference>
<keyword evidence="4" id="KW-1185">Reference proteome</keyword>
<name>A0ABT9HAA7_9SPHN</name>
<protein>
    <recommendedName>
        <fullName evidence="2">DUF6692 domain-containing protein</fullName>
    </recommendedName>
</protein>
<accession>A0ABT9HAA7</accession>
<feature type="domain" description="DUF6692" evidence="2">
    <location>
        <begin position="11"/>
        <end position="167"/>
    </location>
</feature>
<dbReference type="Pfam" id="PF20402">
    <property type="entry name" value="DUF6692"/>
    <property type="match status" value="1"/>
</dbReference>
<reference evidence="3 4" key="1">
    <citation type="submission" date="2023-08" db="EMBL/GenBank/DDBJ databases">
        <title>genomic of DY56.</title>
        <authorList>
            <person name="Wang Y."/>
        </authorList>
    </citation>
    <scope>NUCLEOTIDE SEQUENCE [LARGE SCALE GENOMIC DNA]</scope>
    <source>
        <strain evidence="3 4">DY56-A-20</strain>
    </source>
</reference>
<proteinExistence type="predicted"/>
<dbReference type="Proteomes" id="UP001235664">
    <property type="component" value="Unassembled WGS sequence"/>
</dbReference>
<dbReference type="InterPro" id="IPR046514">
    <property type="entry name" value="DUF6692"/>
</dbReference>
<keyword evidence="1" id="KW-0732">Signal</keyword>
<evidence type="ECO:0000313" key="3">
    <source>
        <dbReference type="EMBL" id="MDP4540254.1"/>
    </source>
</evidence>
<comment type="caution">
    <text evidence="3">The sequence shown here is derived from an EMBL/GenBank/DDBJ whole genome shotgun (WGS) entry which is preliminary data.</text>
</comment>
<sequence length="170" mass="17351">MTGLSKLPAAALLGSVALALVGCNENTAVGNDREAQLEPAPTPAPIMLARNALANVATAAIKPETMTNADIQALGGREGRCAVLLTEVAFPSLLYEPGGLATIKLNGKLIVLPRTGDATFSDAGLTVALQPGDEEGDAGLQSMTMIIVPPGAEDELGYKGYVQCYEGAGK</sequence>
<dbReference type="PROSITE" id="PS51257">
    <property type="entry name" value="PROKAR_LIPOPROTEIN"/>
    <property type="match status" value="1"/>
</dbReference>
<gene>
    <name evidence="3" type="ORF">Q9K01_11500</name>
</gene>
<evidence type="ECO:0000259" key="2">
    <source>
        <dbReference type="Pfam" id="PF20402"/>
    </source>
</evidence>